<dbReference type="InterPro" id="IPR011990">
    <property type="entry name" value="TPR-like_helical_dom_sf"/>
</dbReference>
<dbReference type="Pfam" id="PF18768">
    <property type="entry name" value="RNPP_C"/>
    <property type="match status" value="1"/>
</dbReference>
<dbReference type="InterPro" id="IPR019734">
    <property type="entry name" value="TPR_rpt"/>
</dbReference>
<organism evidence="2 3">
    <name type="scientific">Alkalibacterium olivapovliticus</name>
    <dbReference type="NCBI Taxonomy" id="99907"/>
    <lineage>
        <taxon>Bacteria</taxon>
        <taxon>Bacillati</taxon>
        <taxon>Bacillota</taxon>
        <taxon>Bacilli</taxon>
        <taxon>Lactobacillales</taxon>
        <taxon>Carnobacteriaceae</taxon>
        <taxon>Alkalibacterium</taxon>
    </lineage>
</organism>
<accession>A0A2T0VWA4</accession>
<gene>
    <name evidence="2" type="ORF">CLV38_13318</name>
</gene>
<dbReference type="Pfam" id="PF01381">
    <property type="entry name" value="HTH_3"/>
    <property type="match status" value="1"/>
</dbReference>
<dbReference type="GO" id="GO:0003677">
    <property type="term" value="F:DNA binding"/>
    <property type="evidence" value="ECO:0007669"/>
    <property type="project" value="UniProtKB-KW"/>
</dbReference>
<keyword evidence="3" id="KW-1185">Reference proteome</keyword>
<feature type="domain" description="HTH cro/C1-type" evidence="1">
    <location>
        <begin position="3"/>
        <end position="56"/>
    </location>
</feature>
<keyword evidence="2" id="KW-0238">DNA-binding</keyword>
<evidence type="ECO:0000313" key="3">
    <source>
        <dbReference type="Proteomes" id="UP000238205"/>
    </source>
</evidence>
<dbReference type="SMART" id="SM00028">
    <property type="entry name" value="TPR"/>
    <property type="match status" value="2"/>
</dbReference>
<sequence>MYIKKLRKEFDWTQAQLAEGICAQTMISKIENNEVIPNEKILKKLSKKFNEDLVDFRNVELKTTYIDKIKNIKDMIDISLTKRDYGMIELIYRSNLDTIKDNETDMYTFYFRWIKGLLYYYRENNPNKALQEFDKLSTADLSPDLAVDVTCSIGIVYYELENYEKSCKYFEMGLKWFSNKIGIRSKVKLLLNYSLCLESLNKDEYALELLFQGIEISKCNNSIMGLADLYYHRGFILNKLKQYEEATKSYKISQSLFEIQENSKFSVLANLRLEELMSNKKSMDEEKDYA</sequence>
<dbReference type="PROSITE" id="PS50943">
    <property type="entry name" value="HTH_CROC1"/>
    <property type="match status" value="1"/>
</dbReference>
<dbReference type="SUPFAM" id="SSF47413">
    <property type="entry name" value="lambda repressor-like DNA-binding domains"/>
    <property type="match status" value="1"/>
</dbReference>
<dbReference type="Gene3D" id="1.25.40.10">
    <property type="entry name" value="Tetratricopeptide repeat domain"/>
    <property type="match status" value="1"/>
</dbReference>
<reference evidence="2 3" key="1">
    <citation type="submission" date="2018-03" db="EMBL/GenBank/DDBJ databases">
        <title>Genomic Encyclopedia of Archaeal and Bacterial Type Strains, Phase II (KMG-II): from individual species to whole genera.</title>
        <authorList>
            <person name="Goeker M."/>
        </authorList>
    </citation>
    <scope>NUCLEOTIDE SEQUENCE [LARGE SCALE GENOMIC DNA]</scope>
    <source>
        <strain evidence="2 3">DSM 13175</strain>
    </source>
</reference>
<dbReference type="InterPro" id="IPR041315">
    <property type="entry name" value="PlcR_TPR"/>
</dbReference>
<dbReference type="InterPro" id="IPR010982">
    <property type="entry name" value="Lambda_DNA-bd_dom_sf"/>
</dbReference>
<evidence type="ECO:0000313" key="2">
    <source>
        <dbReference type="EMBL" id="PRY75913.1"/>
    </source>
</evidence>
<dbReference type="InterPro" id="IPR053163">
    <property type="entry name" value="HTH-type_regulator_Rgg"/>
</dbReference>
<dbReference type="EMBL" id="PVTO01000033">
    <property type="protein sequence ID" value="PRY75913.1"/>
    <property type="molecule type" value="Genomic_DNA"/>
</dbReference>
<dbReference type="PANTHER" id="PTHR37038">
    <property type="entry name" value="TRANSCRIPTIONAL REGULATOR-RELATED"/>
    <property type="match status" value="1"/>
</dbReference>
<evidence type="ECO:0000259" key="1">
    <source>
        <dbReference type="PROSITE" id="PS50943"/>
    </source>
</evidence>
<proteinExistence type="predicted"/>
<dbReference type="PANTHER" id="PTHR37038:SF14">
    <property type="entry name" value="TRANSCRIPTIONAL ACTIVATOR"/>
    <property type="match status" value="1"/>
</dbReference>
<name>A0A2T0VWA4_9LACT</name>
<comment type="caution">
    <text evidence="2">The sequence shown here is derived from an EMBL/GenBank/DDBJ whole genome shotgun (WGS) entry which is preliminary data.</text>
</comment>
<dbReference type="SMART" id="SM00530">
    <property type="entry name" value="HTH_XRE"/>
    <property type="match status" value="1"/>
</dbReference>
<dbReference type="Proteomes" id="UP000238205">
    <property type="component" value="Unassembled WGS sequence"/>
</dbReference>
<dbReference type="AlphaFoldDB" id="A0A2T0VWA4"/>
<protein>
    <submittedName>
        <fullName evidence="2">DNA-binding XRE family transcriptional regulator</fullName>
    </submittedName>
</protein>
<dbReference type="CDD" id="cd00093">
    <property type="entry name" value="HTH_XRE"/>
    <property type="match status" value="1"/>
</dbReference>
<dbReference type="SUPFAM" id="SSF48452">
    <property type="entry name" value="TPR-like"/>
    <property type="match status" value="1"/>
</dbReference>
<dbReference type="InterPro" id="IPR001387">
    <property type="entry name" value="Cro/C1-type_HTH"/>
</dbReference>